<keyword evidence="3 11" id="KW-0813">Transport</keyword>
<dbReference type="Proteomes" id="UP000095280">
    <property type="component" value="Unplaced"/>
</dbReference>
<dbReference type="Gene3D" id="1.10.287.80">
    <property type="entry name" value="ATP synthase, gamma subunit, helix hairpin domain"/>
    <property type="match status" value="1"/>
</dbReference>
<dbReference type="InterPro" id="IPR023632">
    <property type="entry name" value="ATP_synth_F1_gsu_CS"/>
</dbReference>
<organism evidence="12 13">
    <name type="scientific">Macrostomum lignano</name>
    <dbReference type="NCBI Taxonomy" id="282301"/>
    <lineage>
        <taxon>Eukaryota</taxon>
        <taxon>Metazoa</taxon>
        <taxon>Spiralia</taxon>
        <taxon>Lophotrochozoa</taxon>
        <taxon>Platyhelminthes</taxon>
        <taxon>Rhabditophora</taxon>
        <taxon>Macrostomorpha</taxon>
        <taxon>Macrostomida</taxon>
        <taxon>Macrostomidae</taxon>
        <taxon>Macrostomum</taxon>
    </lineage>
</organism>
<name>A0A1I8H306_9PLAT</name>
<keyword evidence="10 11" id="KW-0066">ATP synthesis</keyword>
<dbReference type="CDD" id="cd12151">
    <property type="entry name" value="F1-ATPase_gamma"/>
    <property type="match status" value="1"/>
</dbReference>
<evidence type="ECO:0000256" key="4">
    <source>
        <dbReference type="ARBA" id="ARBA00022781"/>
    </source>
</evidence>
<keyword evidence="12" id="KW-1185">Reference proteome</keyword>
<reference evidence="13 14" key="1">
    <citation type="submission" date="2016-11" db="UniProtKB">
        <authorList>
            <consortium name="WormBaseParasite"/>
        </authorList>
    </citation>
    <scope>IDENTIFICATION</scope>
</reference>
<dbReference type="NCBIfam" id="TIGR01146">
    <property type="entry name" value="ATPsyn_F1gamma"/>
    <property type="match status" value="1"/>
</dbReference>
<evidence type="ECO:0000256" key="2">
    <source>
        <dbReference type="ARBA" id="ARBA00007681"/>
    </source>
</evidence>
<dbReference type="FunFam" id="3.40.1380.10:FF:000003">
    <property type="entry name" value="ATP synthase subunit gamma"/>
    <property type="match status" value="1"/>
</dbReference>
<dbReference type="PROSITE" id="PS00153">
    <property type="entry name" value="ATPASE_GAMMA"/>
    <property type="match status" value="1"/>
</dbReference>
<accession>A0A1I8H306</accession>
<protein>
    <recommendedName>
        <fullName evidence="11">ATP synthase subunit gamma</fullName>
    </recommendedName>
</protein>
<evidence type="ECO:0000256" key="5">
    <source>
        <dbReference type="ARBA" id="ARBA00022792"/>
    </source>
</evidence>
<dbReference type="InterPro" id="IPR035968">
    <property type="entry name" value="ATP_synth_F1_ATPase_gsu"/>
</dbReference>
<dbReference type="STRING" id="282301.A0A1I8H306"/>
<dbReference type="OrthoDB" id="239812at2759"/>
<dbReference type="AlphaFoldDB" id="A0A1I8H306"/>
<evidence type="ECO:0000313" key="14">
    <source>
        <dbReference type="WBParaSite" id="maker-uti_cns_0005162-snap-gene-0.7-mRNA-1"/>
    </source>
</evidence>
<keyword evidence="8" id="KW-0472">Membrane</keyword>
<sequence>MSSLLHLQTTGPLLAQARGLATLKDISIRLKSVKNIQKITKSMKLISATKFNRAEKELRAARAYGLGTKEFFDKADIPKPEQPKGHLLLGITSDRGLCGAANSSISKAIKVYLEGEGKGKEVKVVAIGDKARAQLKRLYGSYILMHFKDIGKKPPSFADASYIAQEIANSGFQFDTADIFYNSFKSVVSYKTSVQPLYSQDLVSQASKLSLYDSVDPDTLTAYNEFALASLIFFCLKEGAASEQSARMTAMDSASKNAGEMINKLTLTYNRTRQAVITRELIEIISGAAAV</sequence>
<proteinExistence type="inferred from homology"/>
<evidence type="ECO:0000256" key="7">
    <source>
        <dbReference type="ARBA" id="ARBA00023128"/>
    </source>
</evidence>
<evidence type="ECO:0000256" key="6">
    <source>
        <dbReference type="ARBA" id="ARBA00023065"/>
    </source>
</evidence>
<evidence type="ECO:0000256" key="1">
    <source>
        <dbReference type="ARBA" id="ARBA00004637"/>
    </source>
</evidence>
<dbReference type="InterPro" id="IPR000131">
    <property type="entry name" value="ATP_synth_F1_gsu"/>
</dbReference>
<dbReference type="WBParaSite" id="maker-uti_cns_0004181-snap-gene-0.10-mRNA-1">
    <property type="protein sequence ID" value="maker-uti_cns_0004181-snap-gene-0.10-mRNA-1"/>
    <property type="gene ID" value="maker-uti_cns_0004181-snap-gene-0.10"/>
</dbReference>
<evidence type="ECO:0000256" key="10">
    <source>
        <dbReference type="ARBA" id="ARBA00023310"/>
    </source>
</evidence>
<dbReference type="WBParaSite" id="maker-uti_cns_0005162-snap-gene-0.7-mRNA-1">
    <property type="protein sequence ID" value="maker-uti_cns_0005162-snap-gene-0.7-mRNA-1"/>
    <property type="gene ID" value="maker-uti_cns_0005162-snap-gene-0.7"/>
</dbReference>
<dbReference type="GO" id="GO:0005743">
    <property type="term" value="C:mitochondrial inner membrane"/>
    <property type="evidence" value="ECO:0007669"/>
    <property type="project" value="UniProtKB-SubCell"/>
</dbReference>
<dbReference type="PANTHER" id="PTHR11693">
    <property type="entry name" value="ATP SYNTHASE GAMMA CHAIN"/>
    <property type="match status" value="1"/>
</dbReference>
<keyword evidence="6 11" id="KW-0406">Ion transport</keyword>
<comment type="subcellular location">
    <subcellularLocation>
        <location evidence="1">Mitochondrion inner membrane</location>
        <topology evidence="1">Peripheral membrane protein</topology>
    </subcellularLocation>
</comment>
<comment type="similarity">
    <text evidence="2 11">Belongs to the ATPase gamma chain family.</text>
</comment>
<evidence type="ECO:0000313" key="13">
    <source>
        <dbReference type="WBParaSite" id="maker-uti_cns_0004181-snap-gene-0.10-mRNA-1"/>
    </source>
</evidence>
<evidence type="ECO:0000313" key="12">
    <source>
        <dbReference type="Proteomes" id="UP000095280"/>
    </source>
</evidence>
<evidence type="ECO:0000256" key="11">
    <source>
        <dbReference type="RuleBase" id="RU004001"/>
    </source>
</evidence>
<keyword evidence="5" id="KW-0999">Mitochondrion inner membrane</keyword>
<evidence type="ECO:0000256" key="3">
    <source>
        <dbReference type="ARBA" id="ARBA00022448"/>
    </source>
</evidence>
<keyword evidence="9 11" id="KW-0139">CF(1)</keyword>
<dbReference type="Pfam" id="PF00231">
    <property type="entry name" value="ATP-synt"/>
    <property type="match status" value="1"/>
</dbReference>
<dbReference type="PIRSF" id="PIRSF039089">
    <property type="entry name" value="ATP_synthase_gamma"/>
    <property type="match status" value="1"/>
</dbReference>
<dbReference type="GO" id="GO:0046933">
    <property type="term" value="F:proton-transporting ATP synthase activity, rotational mechanism"/>
    <property type="evidence" value="ECO:0007669"/>
    <property type="project" value="InterPro"/>
</dbReference>
<dbReference type="SUPFAM" id="SSF52943">
    <property type="entry name" value="ATP synthase (F1-ATPase), gamma subunit"/>
    <property type="match status" value="1"/>
</dbReference>
<dbReference type="GO" id="GO:0045259">
    <property type="term" value="C:proton-transporting ATP synthase complex"/>
    <property type="evidence" value="ECO:0007669"/>
    <property type="project" value="UniProtKB-KW"/>
</dbReference>
<evidence type="ECO:0000256" key="9">
    <source>
        <dbReference type="ARBA" id="ARBA00023196"/>
    </source>
</evidence>
<dbReference type="PANTHER" id="PTHR11693:SF22">
    <property type="entry name" value="ATP SYNTHASE SUBUNIT GAMMA, MITOCHONDRIAL"/>
    <property type="match status" value="1"/>
</dbReference>
<dbReference type="Gene3D" id="3.40.1380.10">
    <property type="match status" value="1"/>
</dbReference>
<keyword evidence="4 11" id="KW-0375">Hydrogen ion transport</keyword>
<comment type="subunit">
    <text evidence="11">F-type ATPases have 2 components, CF(1) - the catalytic core - and CF(0) - the membrane proton channel. CF(1) and CF(0) have multiple subunits.</text>
</comment>
<evidence type="ECO:0000256" key="8">
    <source>
        <dbReference type="ARBA" id="ARBA00023136"/>
    </source>
</evidence>
<keyword evidence="7" id="KW-0496">Mitochondrion</keyword>
<dbReference type="PRINTS" id="PR00126">
    <property type="entry name" value="ATPASEGAMMA"/>
</dbReference>